<dbReference type="PANTHER" id="PTHR21593">
    <property type="entry name" value="PRION-LIKE- Q/N-RICH -DOMAIN-BEARING PROTEIN PROTEIN"/>
    <property type="match status" value="1"/>
</dbReference>
<evidence type="ECO:0000313" key="3">
    <source>
        <dbReference type="EMBL" id="CAI5449024.1"/>
    </source>
</evidence>
<feature type="chain" id="PRO_5040164796" description="SXP/RAL-2 family protein Ani s 5-like cation-binding domain-containing protein" evidence="1">
    <location>
        <begin position="19"/>
        <end position="171"/>
    </location>
</feature>
<dbReference type="InterPro" id="IPR052823">
    <property type="entry name" value="SXP/RAL-2_related"/>
</dbReference>
<dbReference type="Pfam" id="PF02520">
    <property type="entry name" value="ANIS5_cation-bd"/>
    <property type="match status" value="1"/>
</dbReference>
<feature type="domain" description="SXP/RAL-2 family protein Ani s 5-like cation-binding" evidence="2">
    <location>
        <begin position="45"/>
        <end position="145"/>
    </location>
</feature>
<comment type="caution">
    <text evidence="3">The sequence shown here is derived from an EMBL/GenBank/DDBJ whole genome shotgun (WGS) entry which is preliminary data.</text>
</comment>
<name>A0A9P1IRH6_9PELO</name>
<dbReference type="Proteomes" id="UP001152747">
    <property type="component" value="Unassembled WGS sequence"/>
</dbReference>
<dbReference type="EMBL" id="CANHGI010000004">
    <property type="protein sequence ID" value="CAI5449024.1"/>
    <property type="molecule type" value="Genomic_DNA"/>
</dbReference>
<dbReference type="PANTHER" id="PTHR21593:SF36">
    <property type="entry name" value="DUF148 DOMAIN-CONTAINING PROTEIN-RELATED"/>
    <property type="match status" value="1"/>
</dbReference>
<organism evidence="3 4">
    <name type="scientific">Caenorhabditis angaria</name>
    <dbReference type="NCBI Taxonomy" id="860376"/>
    <lineage>
        <taxon>Eukaryota</taxon>
        <taxon>Metazoa</taxon>
        <taxon>Ecdysozoa</taxon>
        <taxon>Nematoda</taxon>
        <taxon>Chromadorea</taxon>
        <taxon>Rhabditida</taxon>
        <taxon>Rhabditina</taxon>
        <taxon>Rhabditomorpha</taxon>
        <taxon>Rhabditoidea</taxon>
        <taxon>Rhabditidae</taxon>
        <taxon>Peloderinae</taxon>
        <taxon>Caenorhabditis</taxon>
    </lineage>
</organism>
<evidence type="ECO:0000313" key="4">
    <source>
        <dbReference type="Proteomes" id="UP001152747"/>
    </source>
</evidence>
<feature type="signal peptide" evidence="1">
    <location>
        <begin position="1"/>
        <end position="18"/>
    </location>
</feature>
<keyword evidence="1" id="KW-0732">Signal</keyword>
<dbReference type="OrthoDB" id="5867022at2759"/>
<protein>
    <recommendedName>
        <fullName evidence="2">SXP/RAL-2 family protein Ani s 5-like cation-binding domain-containing protein</fullName>
    </recommendedName>
</protein>
<dbReference type="AlphaFoldDB" id="A0A9P1IRH6"/>
<proteinExistence type="predicted"/>
<reference evidence="3" key="1">
    <citation type="submission" date="2022-11" db="EMBL/GenBank/DDBJ databases">
        <authorList>
            <person name="Kikuchi T."/>
        </authorList>
    </citation>
    <scope>NUCLEOTIDE SEQUENCE</scope>
    <source>
        <strain evidence="3">PS1010</strain>
    </source>
</reference>
<sequence>MTLKVVLVLAVLSGFVSSRPPTDNGPGHPRGPPSPPYLKNVSDDARKEFFDIVNNDNLTLAEIDTQLATWAESNDISDSYSEFEAKKASYIAEIKAKVTSVVSNLPTVQSQLESIFENKDQTRSAQREQLDELRNKYPQEVGVILKLVGLIGLGFQKGPRDIGRIGLPRIQ</sequence>
<evidence type="ECO:0000259" key="2">
    <source>
        <dbReference type="Pfam" id="PF02520"/>
    </source>
</evidence>
<accession>A0A9P1IRH6</accession>
<gene>
    <name evidence="3" type="ORF">CAMP_LOCUS11661</name>
</gene>
<evidence type="ECO:0000256" key="1">
    <source>
        <dbReference type="SAM" id="SignalP"/>
    </source>
</evidence>
<keyword evidence="4" id="KW-1185">Reference proteome</keyword>
<dbReference type="InterPro" id="IPR003677">
    <property type="entry name" value="ANIS5_cation-bd"/>
</dbReference>